<dbReference type="UniPathway" id="UPA00094"/>
<keyword evidence="3" id="KW-0963">Cytoplasm</keyword>
<comment type="caution">
    <text evidence="3">Lacks conserved residue(s) required for the propagation of feature annotation.</text>
</comment>
<dbReference type="HAMAP" id="MF_01217">
    <property type="entry name" value="Acyl_carrier"/>
    <property type="match status" value="1"/>
</dbReference>
<evidence type="ECO:0000256" key="1">
    <source>
        <dbReference type="ARBA" id="ARBA00022450"/>
    </source>
</evidence>
<dbReference type="AlphaFoldDB" id="A0A1F5G6J4"/>
<keyword evidence="3" id="KW-0276">Fatty acid metabolism</keyword>
<dbReference type="InterPro" id="IPR009081">
    <property type="entry name" value="PP-bd_ACP"/>
</dbReference>
<keyword evidence="1 3" id="KW-0596">Phosphopantetheine</keyword>
<comment type="caution">
    <text evidence="5">The sequence shown here is derived from an EMBL/GenBank/DDBJ whole genome shotgun (WGS) entry which is preliminary data.</text>
</comment>
<organism evidence="5 6">
    <name type="scientific">Candidatus Curtissbacteria bacterium RIFCSPHIGHO2_02_FULL_40_16b</name>
    <dbReference type="NCBI Taxonomy" id="1797714"/>
    <lineage>
        <taxon>Bacteria</taxon>
        <taxon>Candidatus Curtissiibacteriota</taxon>
    </lineage>
</organism>
<evidence type="ECO:0000256" key="2">
    <source>
        <dbReference type="ARBA" id="ARBA00022553"/>
    </source>
</evidence>
<dbReference type="SUPFAM" id="SSF47336">
    <property type="entry name" value="ACP-like"/>
    <property type="match status" value="1"/>
</dbReference>
<dbReference type="Proteomes" id="UP000177369">
    <property type="component" value="Unassembled WGS sequence"/>
</dbReference>
<evidence type="ECO:0000256" key="3">
    <source>
        <dbReference type="HAMAP-Rule" id="MF_01217"/>
    </source>
</evidence>
<comment type="pathway">
    <text evidence="3">Lipid metabolism; fatty acid biosynthesis.</text>
</comment>
<comment type="similarity">
    <text evidence="3">Belongs to the acyl carrier protein (ACP) family.</text>
</comment>
<dbReference type="EMBL" id="MFBD01000048">
    <property type="protein sequence ID" value="OGD87434.1"/>
    <property type="molecule type" value="Genomic_DNA"/>
</dbReference>
<feature type="domain" description="Carrier" evidence="4">
    <location>
        <begin position="4"/>
        <end position="79"/>
    </location>
</feature>
<keyword evidence="3" id="KW-0443">Lipid metabolism</keyword>
<keyword evidence="3" id="KW-0444">Lipid biosynthesis</keyword>
<dbReference type="Gene3D" id="1.10.1200.10">
    <property type="entry name" value="ACP-like"/>
    <property type="match status" value="1"/>
</dbReference>
<dbReference type="PROSITE" id="PS50075">
    <property type="entry name" value="CARRIER"/>
    <property type="match status" value="1"/>
</dbReference>
<gene>
    <name evidence="3" type="primary">acpP</name>
    <name evidence="5" type="ORF">A3D04_00050</name>
</gene>
<evidence type="ECO:0000313" key="5">
    <source>
        <dbReference type="EMBL" id="OGD87434.1"/>
    </source>
</evidence>
<proteinExistence type="inferred from homology"/>
<comment type="function">
    <text evidence="3">Carrier of the growing fatty acid chain in fatty acid biosynthesis.</text>
</comment>
<name>A0A1F5G6J4_9BACT</name>
<protein>
    <recommendedName>
        <fullName evidence="3">Acyl carrier protein</fullName>
        <shortName evidence="3">ACP</shortName>
    </recommendedName>
</protein>
<accession>A0A1F5G6J4</accession>
<keyword evidence="3" id="KW-0275">Fatty acid biosynthesis</keyword>
<dbReference type="GO" id="GO:0005737">
    <property type="term" value="C:cytoplasm"/>
    <property type="evidence" value="ECO:0007669"/>
    <property type="project" value="UniProtKB-SubCell"/>
</dbReference>
<comment type="subcellular location">
    <subcellularLocation>
        <location evidence="3">Cytoplasm</location>
    </subcellularLocation>
</comment>
<reference evidence="5 6" key="1">
    <citation type="journal article" date="2016" name="Nat. Commun.">
        <title>Thousands of microbial genomes shed light on interconnected biogeochemical processes in an aquifer system.</title>
        <authorList>
            <person name="Anantharaman K."/>
            <person name="Brown C.T."/>
            <person name="Hug L.A."/>
            <person name="Sharon I."/>
            <person name="Castelle C.J."/>
            <person name="Probst A.J."/>
            <person name="Thomas B.C."/>
            <person name="Singh A."/>
            <person name="Wilkins M.J."/>
            <person name="Karaoz U."/>
            <person name="Brodie E.L."/>
            <person name="Williams K.H."/>
            <person name="Hubbard S.S."/>
            <person name="Banfield J.F."/>
        </authorList>
    </citation>
    <scope>NUCLEOTIDE SEQUENCE [LARGE SCALE GENOMIC DNA]</scope>
</reference>
<keyword evidence="2 3" id="KW-0597">Phosphoprotein</keyword>
<dbReference type="InterPro" id="IPR003231">
    <property type="entry name" value="ACP"/>
</dbReference>
<evidence type="ECO:0000313" key="6">
    <source>
        <dbReference type="Proteomes" id="UP000177369"/>
    </source>
</evidence>
<dbReference type="InterPro" id="IPR036736">
    <property type="entry name" value="ACP-like_sf"/>
</dbReference>
<sequence length="83" mass="9582">MTDTEILDDLKKIIHKQFGISEEKIEEESYFDSDLNITELEIEDLVANIQEKYSITIPDEKLPSIKKISDLIAYIYENADSAN</sequence>
<dbReference type="STRING" id="1797714.A3D04_00050"/>
<comment type="PTM">
    <text evidence="3">4'-phosphopantetheine is transferred from CoA to a specific serine of apo-ACP by AcpS. This modification is essential for activity because fatty acids are bound in thioester linkage to the sulfhydryl of the prosthetic group.</text>
</comment>
<dbReference type="GO" id="GO:0000036">
    <property type="term" value="F:acyl carrier activity"/>
    <property type="evidence" value="ECO:0007669"/>
    <property type="project" value="UniProtKB-UniRule"/>
</dbReference>
<evidence type="ECO:0000259" key="4">
    <source>
        <dbReference type="PROSITE" id="PS50075"/>
    </source>
</evidence>